<dbReference type="AlphaFoldDB" id="A0AA38UR29"/>
<comment type="caution">
    <text evidence="2">The sequence shown here is derived from an EMBL/GenBank/DDBJ whole genome shotgun (WGS) entry which is preliminary data.</text>
</comment>
<evidence type="ECO:0000313" key="3">
    <source>
        <dbReference type="Proteomes" id="UP001163850"/>
    </source>
</evidence>
<dbReference type="EMBL" id="MU802049">
    <property type="protein sequence ID" value="KAJ3982749.1"/>
    <property type="molecule type" value="Genomic_DNA"/>
</dbReference>
<keyword evidence="1" id="KW-0812">Transmembrane</keyword>
<keyword evidence="1" id="KW-0472">Membrane</keyword>
<sequence>MFSATLAITQVPGLRPATYGSVFLMTLFLNYAALLEPLIKSKVGQCRLAHRLGTRRLNFEVVQILNGLYGGFVFQISFKVTPFHEPQIIQPTLILAYTFCVIACSNRRPPKTRKRRTSLTQEDPYSFCSSSPKNPMAKAKLKLRLLTRPTYSFSKFFYDALRPRGSA</sequence>
<reference evidence="2" key="1">
    <citation type="submission" date="2022-08" db="EMBL/GenBank/DDBJ databases">
        <authorList>
            <consortium name="DOE Joint Genome Institute"/>
            <person name="Min B."/>
            <person name="Riley R."/>
            <person name="Sierra-Patev S."/>
            <person name="Naranjo-Ortiz M."/>
            <person name="Looney B."/>
            <person name="Konkel Z."/>
            <person name="Slot J.C."/>
            <person name="Sakamoto Y."/>
            <person name="Steenwyk J.L."/>
            <person name="Rokas A."/>
            <person name="Carro J."/>
            <person name="Camarero S."/>
            <person name="Ferreira P."/>
            <person name="Molpeceres G."/>
            <person name="Ruiz-Duenas F.J."/>
            <person name="Serrano A."/>
            <person name="Henrissat B."/>
            <person name="Drula E."/>
            <person name="Hughes K.W."/>
            <person name="Mata J.L."/>
            <person name="Ishikawa N.K."/>
            <person name="Vargas-Isla R."/>
            <person name="Ushijima S."/>
            <person name="Smith C.A."/>
            <person name="Ahrendt S."/>
            <person name="Andreopoulos W."/>
            <person name="He G."/>
            <person name="Labutti K."/>
            <person name="Lipzen A."/>
            <person name="Ng V."/>
            <person name="Sandor L."/>
            <person name="Barry K."/>
            <person name="Martinez A.T."/>
            <person name="Xiao Y."/>
            <person name="Gibbons J.G."/>
            <person name="Terashima K."/>
            <person name="Hibbett D.S."/>
            <person name="Grigoriev I.V."/>
        </authorList>
    </citation>
    <scope>NUCLEOTIDE SEQUENCE</scope>
    <source>
        <strain evidence="2">TFB7829</strain>
    </source>
</reference>
<feature type="transmembrane region" description="Helical" evidence="1">
    <location>
        <begin position="57"/>
        <end position="76"/>
    </location>
</feature>
<proteinExistence type="predicted"/>
<organism evidence="2 3">
    <name type="scientific">Lentinula detonsa</name>
    <dbReference type="NCBI Taxonomy" id="2804962"/>
    <lineage>
        <taxon>Eukaryota</taxon>
        <taxon>Fungi</taxon>
        <taxon>Dikarya</taxon>
        <taxon>Basidiomycota</taxon>
        <taxon>Agaricomycotina</taxon>
        <taxon>Agaricomycetes</taxon>
        <taxon>Agaricomycetidae</taxon>
        <taxon>Agaricales</taxon>
        <taxon>Marasmiineae</taxon>
        <taxon>Omphalotaceae</taxon>
        <taxon>Lentinula</taxon>
    </lineage>
</organism>
<keyword evidence="1" id="KW-1133">Transmembrane helix</keyword>
<dbReference type="Proteomes" id="UP001163850">
    <property type="component" value="Unassembled WGS sequence"/>
</dbReference>
<gene>
    <name evidence="2" type="ORF">F5890DRAFT_1527798</name>
</gene>
<evidence type="ECO:0000256" key="1">
    <source>
        <dbReference type="SAM" id="Phobius"/>
    </source>
</evidence>
<name>A0AA38UR29_9AGAR</name>
<protein>
    <submittedName>
        <fullName evidence="2">Uncharacterized protein</fullName>
    </submittedName>
</protein>
<accession>A0AA38UR29</accession>
<evidence type="ECO:0000313" key="2">
    <source>
        <dbReference type="EMBL" id="KAJ3982749.1"/>
    </source>
</evidence>
<feature type="transmembrane region" description="Helical" evidence="1">
    <location>
        <begin position="17"/>
        <end position="36"/>
    </location>
</feature>
<feature type="transmembrane region" description="Helical" evidence="1">
    <location>
        <begin position="88"/>
        <end position="106"/>
    </location>
</feature>